<dbReference type="Gene3D" id="1.10.238.10">
    <property type="entry name" value="EF-hand"/>
    <property type="match status" value="1"/>
</dbReference>
<dbReference type="InterPro" id="IPR011992">
    <property type="entry name" value="EF-hand-dom_pair"/>
</dbReference>
<feature type="region of interest" description="Disordered" evidence="1">
    <location>
        <begin position="1"/>
        <end position="24"/>
    </location>
</feature>
<sequence length="136" mass="15515">MSRGLEPVSRGKREQPHGLLRGAQGSFQGFPQISKWLHFCFRAPSCNDQPRRETDDEEVDKMVREADIDGDGQINATRRKSTWSVNKWKMQNIQNMLVTVEDKEVISKCSEYASGNLATPLFCLSKEQFIIPQLAK</sequence>
<dbReference type="AlphaFoldDB" id="A0AAN7JPG7"/>
<reference evidence="2 3" key="1">
    <citation type="journal article" date="2023" name="Hortic Res">
        <title>Pangenome of water caltrop reveals structural variations and asymmetric subgenome divergence after allopolyploidization.</title>
        <authorList>
            <person name="Zhang X."/>
            <person name="Chen Y."/>
            <person name="Wang L."/>
            <person name="Yuan Y."/>
            <person name="Fang M."/>
            <person name="Shi L."/>
            <person name="Lu R."/>
            <person name="Comes H.P."/>
            <person name="Ma Y."/>
            <person name="Chen Y."/>
            <person name="Huang G."/>
            <person name="Zhou Y."/>
            <person name="Zheng Z."/>
            <person name="Qiu Y."/>
        </authorList>
    </citation>
    <scope>NUCLEOTIDE SEQUENCE [LARGE SCALE GENOMIC DNA]</scope>
    <source>
        <tissue evidence="2">Roots</tissue>
    </source>
</reference>
<evidence type="ECO:0000256" key="1">
    <source>
        <dbReference type="SAM" id="MobiDB-lite"/>
    </source>
</evidence>
<dbReference type="SUPFAM" id="SSF47473">
    <property type="entry name" value="EF-hand"/>
    <property type="match status" value="1"/>
</dbReference>
<name>A0AAN7JPG7_9MYRT</name>
<dbReference type="Proteomes" id="UP001345219">
    <property type="component" value="Chromosome 4"/>
</dbReference>
<dbReference type="EMBL" id="JAXIOK010000017">
    <property type="protein sequence ID" value="KAK4750832.1"/>
    <property type="molecule type" value="Genomic_DNA"/>
</dbReference>
<evidence type="ECO:0000313" key="2">
    <source>
        <dbReference type="EMBL" id="KAK4750832.1"/>
    </source>
</evidence>
<organism evidence="2 3">
    <name type="scientific">Trapa incisa</name>
    <dbReference type="NCBI Taxonomy" id="236973"/>
    <lineage>
        <taxon>Eukaryota</taxon>
        <taxon>Viridiplantae</taxon>
        <taxon>Streptophyta</taxon>
        <taxon>Embryophyta</taxon>
        <taxon>Tracheophyta</taxon>
        <taxon>Spermatophyta</taxon>
        <taxon>Magnoliopsida</taxon>
        <taxon>eudicotyledons</taxon>
        <taxon>Gunneridae</taxon>
        <taxon>Pentapetalae</taxon>
        <taxon>rosids</taxon>
        <taxon>malvids</taxon>
        <taxon>Myrtales</taxon>
        <taxon>Lythraceae</taxon>
        <taxon>Trapa</taxon>
    </lineage>
</organism>
<keyword evidence="3" id="KW-1185">Reference proteome</keyword>
<gene>
    <name evidence="2" type="ORF">SAY87_004314</name>
</gene>
<proteinExistence type="predicted"/>
<evidence type="ECO:0000313" key="3">
    <source>
        <dbReference type="Proteomes" id="UP001345219"/>
    </source>
</evidence>
<protein>
    <submittedName>
        <fullName evidence="2">Uncharacterized protein</fullName>
    </submittedName>
</protein>
<accession>A0AAN7JPG7</accession>
<comment type="caution">
    <text evidence="2">The sequence shown here is derived from an EMBL/GenBank/DDBJ whole genome shotgun (WGS) entry which is preliminary data.</text>
</comment>